<accession>A0ABN9Q281</accession>
<dbReference type="InterPro" id="IPR032675">
    <property type="entry name" value="LRR_dom_sf"/>
</dbReference>
<dbReference type="EMBL" id="CAUYUJ010002224">
    <property type="protein sequence ID" value="CAK0799767.1"/>
    <property type="molecule type" value="Genomic_DNA"/>
</dbReference>
<protein>
    <submittedName>
        <fullName evidence="5">Uncharacterized protein</fullName>
    </submittedName>
</protein>
<keyword evidence="3" id="KW-0206">Cytoskeleton</keyword>
<feature type="region of interest" description="Disordered" evidence="4">
    <location>
        <begin position="1"/>
        <end position="152"/>
    </location>
</feature>
<dbReference type="SMART" id="SM00368">
    <property type="entry name" value="LRR_RI"/>
    <property type="match status" value="4"/>
</dbReference>
<evidence type="ECO:0000313" key="6">
    <source>
        <dbReference type="Proteomes" id="UP001189429"/>
    </source>
</evidence>
<dbReference type="SUPFAM" id="SSF52047">
    <property type="entry name" value="RNI-like"/>
    <property type="match status" value="1"/>
</dbReference>
<evidence type="ECO:0000256" key="4">
    <source>
        <dbReference type="SAM" id="MobiDB-lite"/>
    </source>
</evidence>
<dbReference type="Proteomes" id="UP001189429">
    <property type="component" value="Unassembled WGS sequence"/>
</dbReference>
<proteinExistence type="predicted"/>
<dbReference type="Pfam" id="PF13516">
    <property type="entry name" value="LRR_6"/>
    <property type="match status" value="3"/>
</dbReference>
<sequence>MRRGRSGSAGRRRRCRSSASRAAALPAAASPSCGGEGGGPCQPARGQAEEEARPPRGARRRPEPQQRPAPHQRVTLACSRRRRPRQRPRGLADGEFPRWFTAGGPDSPASSRRSPGSRRNSGASGRSPKGGRRGKGSTHASEPPPEPKGTAAICGPRLLQAFEANPPVLQKVRASLQESPPLAALSLEHSALAAAGAVSLAKALLRNTSLVLLELKGNFIGDAGVQRIVAALEGSPGLARLGLSWNCIGDAGGMRVAESVGRLQGLRDLDLSYNRIGDASTDIMCMAMEASFSLKQADLRSNQFGPDSQGRLLEACAGKVALHLEGEPRALHVAAHKAEAKQRAPRGARGGGPRRASLSPAPSGRRGSRASQMR</sequence>
<keyword evidence="2" id="KW-0963">Cytoplasm</keyword>
<dbReference type="PANTHER" id="PTHR24107:SF2">
    <property type="entry name" value="NLR FAMILY CARD DOMAIN CONTAINING 3"/>
    <property type="match status" value="1"/>
</dbReference>
<comment type="caution">
    <text evidence="5">The sequence shown here is derived from an EMBL/GenBank/DDBJ whole genome shotgun (WGS) entry which is preliminary data.</text>
</comment>
<keyword evidence="6" id="KW-1185">Reference proteome</keyword>
<feature type="compositionally biased region" description="Low complexity" evidence="4">
    <location>
        <begin position="17"/>
        <end position="33"/>
    </location>
</feature>
<dbReference type="PANTHER" id="PTHR24107">
    <property type="entry name" value="YNEIN REGULATORY COMPLEX SUBUNIT 5"/>
    <property type="match status" value="1"/>
</dbReference>
<feature type="compositionally biased region" description="Basic residues" evidence="4">
    <location>
        <begin position="79"/>
        <end position="88"/>
    </location>
</feature>
<organism evidence="5 6">
    <name type="scientific">Prorocentrum cordatum</name>
    <dbReference type="NCBI Taxonomy" id="2364126"/>
    <lineage>
        <taxon>Eukaryota</taxon>
        <taxon>Sar</taxon>
        <taxon>Alveolata</taxon>
        <taxon>Dinophyceae</taxon>
        <taxon>Prorocentrales</taxon>
        <taxon>Prorocentraceae</taxon>
        <taxon>Prorocentrum</taxon>
    </lineage>
</organism>
<evidence type="ECO:0000256" key="3">
    <source>
        <dbReference type="ARBA" id="ARBA00023212"/>
    </source>
</evidence>
<dbReference type="InterPro" id="IPR052410">
    <property type="entry name" value="DRC5"/>
</dbReference>
<evidence type="ECO:0000256" key="2">
    <source>
        <dbReference type="ARBA" id="ARBA00022490"/>
    </source>
</evidence>
<feature type="compositionally biased region" description="Basic residues" evidence="4">
    <location>
        <begin position="1"/>
        <end position="16"/>
    </location>
</feature>
<dbReference type="InterPro" id="IPR001611">
    <property type="entry name" value="Leu-rich_rpt"/>
</dbReference>
<feature type="compositionally biased region" description="Low complexity" evidence="4">
    <location>
        <begin position="103"/>
        <end position="127"/>
    </location>
</feature>
<evidence type="ECO:0000313" key="5">
    <source>
        <dbReference type="EMBL" id="CAK0799767.1"/>
    </source>
</evidence>
<comment type="subcellular location">
    <subcellularLocation>
        <location evidence="1">Cytoplasm</location>
        <location evidence="1">Cytoskeleton</location>
    </subcellularLocation>
</comment>
<evidence type="ECO:0000256" key="1">
    <source>
        <dbReference type="ARBA" id="ARBA00004245"/>
    </source>
</evidence>
<dbReference type="Gene3D" id="3.80.10.10">
    <property type="entry name" value="Ribonuclease Inhibitor"/>
    <property type="match status" value="1"/>
</dbReference>
<reference evidence="5" key="1">
    <citation type="submission" date="2023-10" db="EMBL/GenBank/DDBJ databases">
        <authorList>
            <person name="Chen Y."/>
            <person name="Shah S."/>
            <person name="Dougan E. K."/>
            <person name="Thang M."/>
            <person name="Chan C."/>
        </authorList>
    </citation>
    <scope>NUCLEOTIDE SEQUENCE [LARGE SCALE GENOMIC DNA]</scope>
</reference>
<feature type="region of interest" description="Disordered" evidence="4">
    <location>
        <begin position="335"/>
        <end position="374"/>
    </location>
</feature>
<feature type="compositionally biased region" description="Basic and acidic residues" evidence="4">
    <location>
        <begin position="47"/>
        <end position="64"/>
    </location>
</feature>
<name>A0ABN9Q281_9DINO</name>
<gene>
    <name evidence="5" type="ORF">PCOR1329_LOCUS8110</name>
</gene>